<dbReference type="InterPro" id="IPR001478">
    <property type="entry name" value="PDZ"/>
</dbReference>
<dbReference type="STRING" id="543379.A0A232ERR4"/>
<feature type="region of interest" description="Disordered" evidence="1">
    <location>
        <begin position="372"/>
        <end position="400"/>
    </location>
</feature>
<comment type="caution">
    <text evidence="3">The sequence shown here is derived from an EMBL/GenBank/DDBJ whole genome shotgun (WGS) entry which is preliminary data.</text>
</comment>
<organism evidence="3 4">
    <name type="scientific">Trichomalopsis sarcophagae</name>
    <dbReference type="NCBI Taxonomy" id="543379"/>
    <lineage>
        <taxon>Eukaryota</taxon>
        <taxon>Metazoa</taxon>
        <taxon>Ecdysozoa</taxon>
        <taxon>Arthropoda</taxon>
        <taxon>Hexapoda</taxon>
        <taxon>Insecta</taxon>
        <taxon>Pterygota</taxon>
        <taxon>Neoptera</taxon>
        <taxon>Endopterygota</taxon>
        <taxon>Hymenoptera</taxon>
        <taxon>Apocrita</taxon>
        <taxon>Proctotrupomorpha</taxon>
        <taxon>Chalcidoidea</taxon>
        <taxon>Pteromalidae</taxon>
        <taxon>Pteromalinae</taxon>
        <taxon>Trichomalopsis</taxon>
    </lineage>
</organism>
<dbReference type="SMART" id="SM00228">
    <property type="entry name" value="PDZ"/>
    <property type="match status" value="2"/>
</dbReference>
<dbReference type="Proteomes" id="UP000215335">
    <property type="component" value="Unassembled WGS sequence"/>
</dbReference>
<feature type="compositionally biased region" description="Low complexity" evidence="1">
    <location>
        <begin position="165"/>
        <end position="175"/>
    </location>
</feature>
<dbReference type="AlphaFoldDB" id="A0A232ERR4"/>
<dbReference type="EMBL" id="NNAY01002589">
    <property type="protein sequence ID" value="OXU20976.1"/>
    <property type="molecule type" value="Genomic_DNA"/>
</dbReference>
<feature type="domain" description="PDZ" evidence="2">
    <location>
        <begin position="834"/>
        <end position="908"/>
    </location>
</feature>
<feature type="domain" description="PDZ" evidence="2">
    <location>
        <begin position="643"/>
        <end position="726"/>
    </location>
</feature>
<dbReference type="PROSITE" id="PS50106">
    <property type="entry name" value="PDZ"/>
    <property type="match status" value="2"/>
</dbReference>
<feature type="compositionally biased region" description="Low complexity" evidence="1">
    <location>
        <begin position="318"/>
        <end position="328"/>
    </location>
</feature>
<evidence type="ECO:0000256" key="1">
    <source>
        <dbReference type="SAM" id="MobiDB-lite"/>
    </source>
</evidence>
<feature type="compositionally biased region" description="Low complexity" evidence="1">
    <location>
        <begin position="192"/>
        <end position="206"/>
    </location>
</feature>
<gene>
    <name evidence="3" type="ORF">TSAR_009134</name>
</gene>
<name>A0A232ERR4_9HYME</name>
<dbReference type="PANTHER" id="PTHR11324:SF16">
    <property type="entry name" value="PDZ DOMAIN-CONTAINING PROTEIN 2"/>
    <property type="match status" value="1"/>
</dbReference>
<feature type="region of interest" description="Disordered" evidence="1">
    <location>
        <begin position="291"/>
        <end position="332"/>
    </location>
</feature>
<evidence type="ECO:0000313" key="3">
    <source>
        <dbReference type="EMBL" id="OXU20976.1"/>
    </source>
</evidence>
<dbReference type="Pfam" id="PF00595">
    <property type="entry name" value="PDZ"/>
    <property type="match status" value="2"/>
</dbReference>
<dbReference type="PANTHER" id="PTHR11324">
    <property type="entry name" value="IL16-RELATED"/>
    <property type="match status" value="1"/>
</dbReference>
<dbReference type="OrthoDB" id="6022711at2759"/>
<feature type="compositionally biased region" description="Low complexity" evidence="1">
    <location>
        <begin position="76"/>
        <end position="86"/>
    </location>
</feature>
<feature type="region of interest" description="Disordered" evidence="1">
    <location>
        <begin position="421"/>
        <end position="449"/>
    </location>
</feature>
<dbReference type="CDD" id="cd00136">
    <property type="entry name" value="PDZ_canonical"/>
    <property type="match status" value="1"/>
</dbReference>
<feature type="compositionally biased region" description="Basic residues" evidence="1">
    <location>
        <begin position="141"/>
        <end position="151"/>
    </location>
</feature>
<accession>A0A232ERR4</accession>
<proteinExistence type="predicted"/>
<evidence type="ECO:0000259" key="2">
    <source>
        <dbReference type="PROSITE" id="PS50106"/>
    </source>
</evidence>
<feature type="region of interest" description="Disordered" evidence="1">
    <location>
        <begin position="67"/>
        <end position="86"/>
    </location>
</feature>
<dbReference type="Gene3D" id="2.30.42.10">
    <property type="match status" value="2"/>
</dbReference>
<reference evidence="3 4" key="1">
    <citation type="journal article" date="2017" name="Curr. Biol.">
        <title>The Evolution of Venom by Co-option of Single-Copy Genes.</title>
        <authorList>
            <person name="Martinson E.O."/>
            <person name="Mrinalini"/>
            <person name="Kelkar Y.D."/>
            <person name="Chang C.H."/>
            <person name="Werren J.H."/>
        </authorList>
    </citation>
    <scope>NUCLEOTIDE SEQUENCE [LARGE SCALE GENOMIC DNA]</scope>
    <source>
        <strain evidence="3 4">Alberta</strain>
        <tissue evidence="3">Whole body</tissue>
    </source>
</reference>
<keyword evidence="4" id="KW-1185">Reference proteome</keyword>
<feature type="region of interest" description="Disordered" evidence="1">
    <location>
        <begin position="139"/>
        <end position="179"/>
    </location>
</feature>
<evidence type="ECO:0000313" key="4">
    <source>
        <dbReference type="Proteomes" id="UP000215335"/>
    </source>
</evidence>
<sequence>MKLRPLQERRNMRLFKRRSLDQSPELVSATSISQDSQHQMERAVTIATTEEAVKTATLTVLVTPRRMKDEAKSAKKQQSSTSSFSAGKSKFLGNAFWRNLTSKTLIRPFSPTGLSSWGKKVGQKWDQLRRADSSEILSVSGRRRRWSPHRKSCADPLDEAKKSTAEPTPSSSPEFTKPKRISRVESLRNLFKSSTSERSSSMSKKSSAIKEEDESSYRMEKSLSEGALKHRPSPVGGDIDELANKRWQISRSIHDLEQKSRMLDYFLMNQAALTTSEGKALAKRTLQETTAAHRLMPTSGLMQHRQRRDSADSEEDLNSSNASSSSRESAVENVKRNLFNVRSGVNEDRCEPMKTSVISDIENLMSGLKLTGDESGYDSDSTRAGADSPDSEKSVGAPLFKPRSFSLDDYPGIDLSLPFSTPKKLQRQQTLSEENVTADHDKSLSQQEFDEQETTLLANGDSLNESSRTDTTLLMSEHDECDDEFAEIKLKPSSSNLTSADSGVVLDFLGPNSVQYRTPVKKRPESAPRTAHKSNKLGSLQKSLKPVQRKHSNVSVINLLDNAASPCQDSPPASKAVSALSSKSQLQYLNPKRAHSALEIEALESPKFKRPELNMTPQPLPRASASTLSATTKTPLIRRELKTMKLQVERCGSLGISVQRCDAVRPYFVISEMEPQGDARKSKMFRVGDEIVRVSGRRLRGMSLAEAKNALKNCVGSVELQIAREPNFFFGGELGDTWGCEEEVMVRSKSDSDVWGPIAKEREEEEQRRLQQAEAKTCEIIGAVTKDGRTVSAQDMECEEQKVTGMKKFQIRKRSSTIAIGSRRATSLSMDLLTVTLEKGGPKRLGFTIVGGADSNKGRMGIFIKDIMAYGQAAEQGVLKVEDEILAVNGVSLDGMTHARALQIFKTAKKGKLVLYIGRRDSSHKRSLTLGTQSSTQH</sequence>
<dbReference type="InterPro" id="IPR036034">
    <property type="entry name" value="PDZ_sf"/>
</dbReference>
<protein>
    <recommendedName>
        <fullName evidence="2">PDZ domain-containing protein</fullName>
    </recommendedName>
</protein>
<feature type="region of interest" description="Disordered" evidence="1">
    <location>
        <begin position="192"/>
        <end position="239"/>
    </location>
</feature>
<dbReference type="SUPFAM" id="SSF50156">
    <property type="entry name" value="PDZ domain-like"/>
    <property type="match status" value="2"/>
</dbReference>